<evidence type="ECO:0000256" key="3">
    <source>
        <dbReference type="ARBA" id="ARBA00022525"/>
    </source>
</evidence>
<keyword evidence="5 8" id="KW-0456">Lyase</keyword>
<evidence type="ECO:0000259" key="10">
    <source>
        <dbReference type="SMART" id="SM00656"/>
    </source>
</evidence>
<evidence type="ECO:0000256" key="9">
    <source>
        <dbReference type="SAM" id="SignalP"/>
    </source>
</evidence>
<dbReference type="InterPro" id="IPR002022">
    <property type="entry name" value="Pec_lyase"/>
</dbReference>
<feature type="chain" id="PRO_5045084694" description="pectin lyase" evidence="9">
    <location>
        <begin position="20"/>
        <end position="378"/>
    </location>
</feature>
<dbReference type="InterPro" id="IPR011050">
    <property type="entry name" value="Pectin_lyase_fold/virulence"/>
</dbReference>
<feature type="signal peptide" evidence="9">
    <location>
        <begin position="1"/>
        <end position="19"/>
    </location>
</feature>
<accession>A0ABR3ULG6</accession>
<evidence type="ECO:0000256" key="5">
    <source>
        <dbReference type="ARBA" id="ARBA00023239"/>
    </source>
</evidence>
<keyword evidence="12" id="KW-1185">Reference proteome</keyword>
<dbReference type="GeneID" id="96084254"/>
<evidence type="ECO:0000256" key="4">
    <source>
        <dbReference type="ARBA" id="ARBA00022729"/>
    </source>
</evidence>
<dbReference type="SUPFAM" id="SSF51126">
    <property type="entry name" value="Pectin lyase-like"/>
    <property type="match status" value="1"/>
</dbReference>
<dbReference type="EC" id="4.2.2.10" evidence="7"/>
<comment type="caution">
    <text evidence="11">The sequence shown here is derived from an EMBL/GenBank/DDBJ whole genome shotgun (WGS) entry which is preliminary data.</text>
</comment>
<comment type="subcellular location">
    <subcellularLocation>
        <location evidence="1 8">Secreted</location>
    </subcellularLocation>
</comment>
<evidence type="ECO:0000256" key="1">
    <source>
        <dbReference type="ARBA" id="ARBA00004613"/>
    </source>
</evidence>
<reference evidence="11 12" key="1">
    <citation type="submission" date="2024-09" db="EMBL/GenBank/DDBJ databases">
        <title>T2T genomes of carrot and Alternaria dauci and their utility for understanding host-pathogen interaction during carrot leaf blight disease.</title>
        <authorList>
            <person name="Liu W."/>
            <person name="Xu S."/>
            <person name="Ou C."/>
            <person name="Liu X."/>
            <person name="Zhuang F."/>
            <person name="Deng X.W."/>
        </authorList>
    </citation>
    <scope>NUCLEOTIDE SEQUENCE [LARGE SCALE GENOMIC DNA]</scope>
    <source>
        <strain evidence="11 12">A2016</strain>
    </source>
</reference>
<organism evidence="11 12">
    <name type="scientific">Alternaria dauci</name>
    <dbReference type="NCBI Taxonomy" id="48095"/>
    <lineage>
        <taxon>Eukaryota</taxon>
        <taxon>Fungi</taxon>
        <taxon>Dikarya</taxon>
        <taxon>Ascomycota</taxon>
        <taxon>Pezizomycotina</taxon>
        <taxon>Dothideomycetes</taxon>
        <taxon>Pleosporomycetidae</taxon>
        <taxon>Pleosporales</taxon>
        <taxon>Pleosporineae</taxon>
        <taxon>Pleosporaceae</taxon>
        <taxon>Alternaria</taxon>
        <taxon>Alternaria sect. Porri</taxon>
    </lineage>
</organism>
<evidence type="ECO:0000313" key="11">
    <source>
        <dbReference type="EMBL" id="KAL1797326.1"/>
    </source>
</evidence>
<evidence type="ECO:0000256" key="2">
    <source>
        <dbReference type="ARBA" id="ARBA00010980"/>
    </source>
</evidence>
<dbReference type="InterPro" id="IPR012334">
    <property type="entry name" value="Pectin_lyas_fold"/>
</dbReference>
<evidence type="ECO:0000256" key="8">
    <source>
        <dbReference type="RuleBase" id="RU361173"/>
    </source>
</evidence>
<name>A0ABR3ULG6_9PLEO</name>
<keyword evidence="4 9" id="KW-0732">Signal</keyword>
<evidence type="ECO:0000256" key="7">
    <source>
        <dbReference type="ARBA" id="ARBA00039082"/>
    </source>
</evidence>
<evidence type="ECO:0000256" key="6">
    <source>
        <dbReference type="ARBA" id="ARBA00036818"/>
    </source>
</evidence>
<dbReference type="InterPro" id="IPR045032">
    <property type="entry name" value="PEL"/>
</dbReference>
<comment type="catalytic activity">
    <reaction evidence="6">
        <text>Eliminative cleavage of (1-&gt;4)-alpha-D-galacturonan methyl ester to give oligosaccharides with 4-deoxy-6-O-methyl-alpha-D-galact-4-enuronosyl groups at their non-reducing ends.</text>
        <dbReference type="EC" id="4.2.2.10"/>
    </reaction>
</comment>
<dbReference type="Pfam" id="PF00544">
    <property type="entry name" value="Pectate_lyase_4"/>
    <property type="match status" value="1"/>
</dbReference>
<dbReference type="SMART" id="SM00656">
    <property type="entry name" value="Amb_all"/>
    <property type="match status" value="1"/>
</dbReference>
<gene>
    <name evidence="11" type="ORF">ACET3X_003932</name>
</gene>
<keyword evidence="8" id="KW-0119">Carbohydrate metabolism</keyword>
<protein>
    <recommendedName>
        <fullName evidence="7">pectin lyase</fullName>
        <ecNumber evidence="7">4.2.2.10</ecNumber>
    </recommendedName>
</protein>
<keyword evidence="3 8" id="KW-0964">Secreted</keyword>
<evidence type="ECO:0000313" key="12">
    <source>
        <dbReference type="Proteomes" id="UP001578633"/>
    </source>
</evidence>
<keyword evidence="8" id="KW-0624">Polysaccharide degradation</keyword>
<dbReference type="PANTHER" id="PTHR31683:SF16">
    <property type="entry name" value="PECTIN LYASE A-RELATED"/>
    <property type="match status" value="1"/>
</dbReference>
<dbReference type="Proteomes" id="UP001578633">
    <property type="component" value="Chromosome 3"/>
</dbReference>
<sequence length="378" mass="39425">MKYSLFTAVVAAFASGVSAADAVKGAAEGFAKGVTGGGNAAPVYPTTNAQLISYLGDSSPRVIVLTKTFDFTGSEGKVTSPGCSPWGTAPSCQIAINLNTWCDREQPDAPDVPRITYDKAGVLGITVNSNKSLIGQGNKGIIKGKGIRMVSGVKNIIIQNVRFTGINPQYVWGGDAITINNADMIWIDHVTTDLIGRQHIVLGTQSSGRVSITNNDINGVTSWSATCDNHHYWGMYFTGSNDMVTLKGNYIHHSSGRSPKVAGNTLLHAVNNYFYDINKHAFEADAGAQIIAEGNVFQNVVLAAQAGLPGRVFATPSNGAPCAAAMGRNCQLNAYGASGVMAGSDTGILANMKGKNIASAGTAESAKNVVQTAGYGKI</sequence>
<proteinExistence type="inferred from homology"/>
<dbReference type="Gene3D" id="2.160.20.10">
    <property type="entry name" value="Single-stranded right-handed beta-helix, Pectin lyase-like"/>
    <property type="match status" value="1"/>
</dbReference>
<dbReference type="RefSeq" id="XP_069307910.1">
    <property type="nucleotide sequence ID" value="XM_069450081.1"/>
</dbReference>
<dbReference type="EMBL" id="JBHGVX010000003">
    <property type="protein sequence ID" value="KAL1797326.1"/>
    <property type="molecule type" value="Genomic_DNA"/>
</dbReference>
<comment type="similarity">
    <text evidence="2 8">Belongs to the polysaccharide lyase 1 family.</text>
</comment>
<dbReference type="PANTHER" id="PTHR31683">
    <property type="entry name" value="PECTATE LYASE 18-RELATED"/>
    <property type="match status" value="1"/>
</dbReference>
<feature type="domain" description="Pectate lyase" evidence="10">
    <location>
        <begin position="95"/>
        <end position="303"/>
    </location>
</feature>